<proteinExistence type="predicted"/>
<dbReference type="GO" id="GO:0008017">
    <property type="term" value="F:microtubule binding"/>
    <property type="evidence" value="ECO:0007669"/>
    <property type="project" value="TreeGrafter"/>
</dbReference>
<evidence type="ECO:0000313" key="2">
    <source>
        <dbReference type="EMBL" id="CAF4402965.1"/>
    </source>
</evidence>
<dbReference type="PROSITE" id="PS51718">
    <property type="entry name" value="G_DYNAMIN_2"/>
    <property type="match status" value="1"/>
</dbReference>
<name>A0A820PGD5_9BILA</name>
<dbReference type="GO" id="GO:0005874">
    <property type="term" value="C:microtubule"/>
    <property type="evidence" value="ECO:0007669"/>
    <property type="project" value="TreeGrafter"/>
</dbReference>
<dbReference type="GO" id="GO:0016020">
    <property type="term" value="C:membrane"/>
    <property type="evidence" value="ECO:0007669"/>
    <property type="project" value="TreeGrafter"/>
</dbReference>
<dbReference type="PANTHER" id="PTHR11566">
    <property type="entry name" value="DYNAMIN"/>
    <property type="match status" value="1"/>
</dbReference>
<dbReference type="InterPro" id="IPR022812">
    <property type="entry name" value="Dynamin"/>
</dbReference>
<dbReference type="Pfam" id="PF00350">
    <property type="entry name" value="Dynamin_N"/>
    <property type="match status" value="1"/>
</dbReference>
<comment type="caution">
    <text evidence="2">The sequence shown here is derived from an EMBL/GenBank/DDBJ whole genome shotgun (WGS) entry which is preliminary data.</text>
</comment>
<gene>
    <name evidence="2" type="ORF">KXQ929_LOCUS51132</name>
</gene>
<dbReference type="Gene3D" id="3.40.50.300">
    <property type="entry name" value="P-loop containing nucleotide triphosphate hydrolases"/>
    <property type="match status" value="1"/>
</dbReference>
<sequence length="114" mass="12327">MSTRSRQSTGSVTSKADHPSLALAESYDDEIAPLLTTIDQIRNRVSDIDATIDLPAIVVIGEQSSGKSSVLEALSGIPLPRGGQHMTTKCPLELRMRRSPTWHATLSCSGRLIR</sequence>
<dbReference type="PRINTS" id="PR00195">
    <property type="entry name" value="DYNAMIN"/>
</dbReference>
<reference evidence="2" key="1">
    <citation type="submission" date="2021-02" db="EMBL/GenBank/DDBJ databases">
        <authorList>
            <person name="Nowell W R."/>
        </authorList>
    </citation>
    <scope>NUCLEOTIDE SEQUENCE</scope>
</reference>
<dbReference type="Proteomes" id="UP000663868">
    <property type="component" value="Unassembled WGS sequence"/>
</dbReference>
<organism evidence="2 3">
    <name type="scientific">Adineta steineri</name>
    <dbReference type="NCBI Taxonomy" id="433720"/>
    <lineage>
        <taxon>Eukaryota</taxon>
        <taxon>Metazoa</taxon>
        <taxon>Spiralia</taxon>
        <taxon>Gnathifera</taxon>
        <taxon>Rotifera</taxon>
        <taxon>Eurotatoria</taxon>
        <taxon>Bdelloidea</taxon>
        <taxon>Adinetida</taxon>
        <taxon>Adinetidae</taxon>
        <taxon>Adineta</taxon>
    </lineage>
</organism>
<dbReference type="GO" id="GO:0005737">
    <property type="term" value="C:cytoplasm"/>
    <property type="evidence" value="ECO:0007669"/>
    <property type="project" value="TreeGrafter"/>
</dbReference>
<dbReference type="SUPFAM" id="SSF52540">
    <property type="entry name" value="P-loop containing nucleoside triphosphate hydrolases"/>
    <property type="match status" value="1"/>
</dbReference>
<protein>
    <recommendedName>
        <fullName evidence="1">Dynamin-type G domain-containing protein</fullName>
    </recommendedName>
</protein>
<feature type="domain" description="Dynamin-type G" evidence="1">
    <location>
        <begin position="51"/>
        <end position="114"/>
    </location>
</feature>
<dbReference type="InterPro" id="IPR030381">
    <property type="entry name" value="G_DYNAMIN_dom"/>
</dbReference>
<dbReference type="AlphaFoldDB" id="A0A820PGD5"/>
<feature type="non-terminal residue" evidence="2">
    <location>
        <position position="114"/>
    </location>
</feature>
<evidence type="ECO:0000313" key="3">
    <source>
        <dbReference type="Proteomes" id="UP000663868"/>
    </source>
</evidence>
<dbReference type="InterPro" id="IPR027417">
    <property type="entry name" value="P-loop_NTPase"/>
</dbReference>
<dbReference type="GO" id="GO:0003924">
    <property type="term" value="F:GTPase activity"/>
    <property type="evidence" value="ECO:0007669"/>
    <property type="project" value="TreeGrafter"/>
</dbReference>
<accession>A0A820PGD5</accession>
<dbReference type="PANTHER" id="PTHR11566:SF21">
    <property type="entry name" value="DYNAMIN RELATED PROTEIN 1, ISOFORM A"/>
    <property type="match status" value="1"/>
</dbReference>
<dbReference type="GO" id="GO:0005525">
    <property type="term" value="F:GTP binding"/>
    <property type="evidence" value="ECO:0007669"/>
    <property type="project" value="InterPro"/>
</dbReference>
<dbReference type="EMBL" id="CAJOBB010024727">
    <property type="protein sequence ID" value="CAF4402965.1"/>
    <property type="molecule type" value="Genomic_DNA"/>
</dbReference>
<evidence type="ECO:0000259" key="1">
    <source>
        <dbReference type="PROSITE" id="PS51718"/>
    </source>
</evidence>
<dbReference type="InterPro" id="IPR045063">
    <property type="entry name" value="Dynamin_N"/>
</dbReference>